<comment type="caution">
    <text evidence="1">The sequence shown here is derived from an EMBL/GenBank/DDBJ whole genome shotgun (WGS) entry which is preliminary data.</text>
</comment>
<accession>W9H7U4</accession>
<keyword evidence="2" id="KW-1185">Reference proteome</keyword>
<organism evidence="1 2">
    <name type="scientific">Skermanella stibiiresistens SB22</name>
    <dbReference type="NCBI Taxonomy" id="1385369"/>
    <lineage>
        <taxon>Bacteria</taxon>
        <taxon>Pseudomonadati</taxon>
        <taxon>Pseudomonadota</taxon>
        <taxon>Alphaproteobacteria</taxon>
        <taxon>Rhodospirillales</taxon>
        <taxon>Azospirillaceae</taxon>
        <taxon>Skermanella</taxon>
    </lineage>
</organism>
<reference evidence="1 2" key="1">
    <citation type="submission" date="2013-08" db="EMBL/GenBank/DDBJ databases">
        <title>The genome sequence of Skermanella stibiiresistens.</title>
        <authorList>
            <person name="Zhu W."/>
            <person name="Wang G."/>
        </authorList>
    </citation>
    <scope>NUCLEOTIDE SEQUENCE [LARGE SCALE GENOMIC DNA]</scope>
    <source>
        <strain evidence="1 2">SB22</strain>
    </source>
</reference>
<proteinExistence type="predicted"/>
<sequence>MAQYNLEDILNQGIPDDLLMDIAYHWEANDNKMTGTVPSDHDNLGNLTENLPEWRVLACSAEVS</sequence>
<protein>
    <submittedName>
        <fullName evidence="1">Uncharacterized protein</fullName>
    </submittedName>
</protein>
<name>W9H7U4_9PROT</name>
<gene>
    <name evidence="1" type="ORF">N825_18630</name>
</gene>
<dbReference type="RefSeq" id="WP_037446929.1">
    <property type="nucleotide sequence ID" value="NZ_AVFL01000002.1"/>
</dbReference>
<dbReference type="AlphaFoldDB" id="W9H7U4"/>
<dbReference type="Proteomes" id="UP000019486">
    <property type="component" value="Unassembled WGS sequence"/>
</dbReference>
<dbReference type="OrthoDB" id="9949549at2"/>
<dbReference type="EMBL" id="AVFL01000002">
    <property type="protein sequence ID" value="EWY42310.1"/>
    <property type="molecule type" value="Genomic_DNA"/>
</dbReference>
<evidence type="ECO:0000313" key="2">
    <source>
        <dbReference type="Proteomes" id="UP000019486"/>
    </source>
</evidence>
<evidence type="ECO:0000313" key="1">
    <source>
        <dbReference type="EMBL" id="EWY42310.1"/>
    </source>
</evidence>